<keyword evidence="6" id="KW-1185">Reference proteome</keyword>
<dbReference type="InterPro" id="IPR000843">
    <property type="entry name" value="HTH_LacI"/>
</dbReference>
<keyword evidence="2" id="KW-0238">DNA-binding</keyword>
<name>A0A6M7UHF7_9HYPH</name>
<dbReference type="EMBL" id="CP033361">
    <property type="protein sequence ID" value="QKC75568.1"/>
    <property type="molecule type" value="Genomic_DNA"/>
</dbReference>
<dbReference type="KEGG" id="merd:EB233_08465"/>
<accession>A0A6M7UHF7</accession>
<dbReference type="Proteomes" id="UP000503339">
    <property type="component" value="Chromosome"/>
</dbReference>
<sequence>MIDNPQFRKPTIRDVARESGVSIATVTRVLQKSPKVTKETKNKIENAIQRLNYRPDSLARALVMRESKILGLMVPTSSDQYWGEVAAGVEARGRELGYQILLGNTGRDPARERELAEHFLSHRVNGLIVGGASQASQGWLRDLSPAIKTVLVGWDAGTVESDTPHITPALIGGWKAVSGSSLDLVGPDLGAEVLLTDDRAAARRMTEYLVQLGHRRITFLGGRLLRPAVLMLEGIQSALQSAGAWPCPIWRSDETFEAGRATARELLSRPDRPSAIFAYNDVLAIGAMRGAREIGLSIPNDITVVGFDDIEAASFVEPPLTTVRSPKREFGARAVDYLLSAETSLPDFSPQFELVIRSSSSGPAR</sequence>
<dbReference type="PROSITE" id="PS00356">
    <property type="entry name" value="HTH_LACI_1"/>
    <property type="match status" value="1"/>
</dbReference>
<dbReference type="GO" id="GO:0003700">
    <property type="term" value="F:DNA-binding transcription factor activity"/>
    <property type="evidence" value="ECO:0007669"/>
    <property type="project" value="TreeGrafter"/>
</dbReference>
<dbReference type="PROSITE" id="PS50932">
    <property type="entry name" value="HTH_LACI_2"/>
    <property type="match status" value="1"/>
</dbReference>
<dbReference type="InterPro" id="IPR010982">
    <property type="entry name" value="Lambda_DNA-bd_dom_sf"/>
</dbReference>
<evidence type="ECO:0000256" key="3">
    <source>
        <dbReference type="ARBA" id="ARBA00023163"/>
    </source>
</evidence>
<dbReference type="CDD" id="cd01392">
    <property type="entry name" value="HTH_LacI"/>
    <property type="match status" value="1"/>
</dbReference>
<dbReference type="InterPro" id="IPR046335">
    <property type="entry name" value="LacI/GalR-like_sensor"/>
</dbReference>
<dbReference type="PANTHER" id="PTHR30146">
    <property type="entry name" value="LACI-RELATED TRANSCRIPTIONAL REPRESSOR"/>
    <property type="match status" value="1"/>
</dbReference>
<proteinExistence type="predicted"/>
<dbReference type="PANTHER" id="PTHR30146:SF109">
    <property type="entry name" value="HTH-TYPE TRANSCRIPTIONAL REGULATOR GALS"/>
    <property type="match status" value="1"/>
</dbReference>
<protein>
    <submittedName>
        <fullName evidence="5">LacI family transcriptional regulator</fullName>
    </submittedName>
</protein>
<dbReference type="GO" id="GO:0000976">
    <property type="term" value="F:transcription cis-regulatory region binding"/>
    <property type="evidence" value="ECO:0007669"/>
    <property type="project" value="TreeGrafter"/>
</dbReference>
<dbReference type="SUPFAM" id="SSF47413">
    <property type="entry name" value="lambda repressor-like DNA-binding domains"/>
    <property type="match status" value="1"/>
</dbReference>
<evidence type="ECO:0000256" key="2">
    <source>
        <dbReference type="ARBA" id="ARBA00023125"/>
    </source>
</evidence>
<dbReference type="Gene3D" id="3.40.50.2300">
    <property type="match status" value="3"/>
</dbReference>
<dbReference type="Gene3D" id="1.10.260.40">
    <property type="entry name" value="lambda repressor-like DNA-binding domains"/>
    <property type="match status" value="1"/>
</dbReference>
<dbReference type="Pfam" id="PF00356">
    <property type="entry name" value="LacI"/>
    <property type="match status" value="1"/>
</dbReference>
<dbReference type="AlphaFoldDB" id="A0A6M7UHF7"/>
<evidence type="ECO:0000259" key="4">
    <source>
        <dbReference type="PROSITE" id="PS50932"/>
    </source>
</evidence>
<gene>
    <name evidence="5" type="ORF">EB233_08465</name>
</gene>
<dbReference type="RefSeq" id="WP_064992370.1">
    <property type="nucleotide sequence ID" value="NZ_CP033361.1"/>
</dbReference>
<evidence type="ECO:0000313" key="6">
    <source>
        <dbReference type="Proteomes" id="UP000503339"/>
    </source>
</evidence>
<keyword evidence="1" id="KW-0805">Transcription regulation</keyword>
<dbReference type="SMART" id="SM00354">
    <property type="entry name" value="HTH_LACI"/>
    <property type="match status" value="1"/>
</dbReference>
<keyword evidence="3" id="KW-0804">Transcription</keyword>
<feature type="domain" description="HTH lacI-type" evidence="4">
    <location>
        <begin position="10"/>
        <end position="64"/>
    </location>
</feature>
<reference evidence="5 6" key="1">
    <citation type="submission" date="2018-10" db="EMBL/GenBank/DDBJ databases">
        <authorList>
            <person name="Perry B.J."/>
            <person name="Sullivan J.T."/>
            <person name="Murphy R.J.T."/>
            <person name="Ramsay J.P."/>
            <person name="Ronson C.W."/>
        </authorList>
    </citation>
    <scope>NUCLEOTIDE SEQUENCE [LARGE SCALE GENOMIC DNA]</scope>
    <source>
        <strain evidence="5 6">NZP2014</strain>
    </source>
</reference>
<organism evidence="5 6">
    <name type="scientific">Mesorhizobium erdmanii</name>
    <dbReference type="NCBI Taxonomy" id="1777866"/>
    <lineage>
        <taxon>Bacteria</taxon>
        <taxon>Pseudomonadati</taxon>
        <taxon>Pseudomonadota</taxon>
        <taxon>Alphaproteobacteria</taxon>
        <taxon>Hyphomicrobiales</taxon>
        <taxon>Phyllobacteriaceae</taxon>
        <taxon>Mesorhizobium</taxon>
    </lineage>
</organism>
<dbReference type="SUPFAM" id="SSF53822">
    <property type="entry name" value="Periplasmic binding protein-like I"/>
    <property type="match status" value="1"/>
</dbReference>
<dbReference type="InterPro" id="IPR028082">
    <property type="entry name" value="Peripla_BP_I"/>
</dbReference>
<dbReference type="CDD" id="cd06267">
    <property type="entry name" value="PBP1_LacI_sugar_binding-like"/>
    <property type="match status" value="1"/>
</dbReference>
<evidence type="ECO:0000256" key="1">
    <source>
        <dbReference type="ARBA" id="ARBA00023015"/>
    </source>
</evidence>
<evidence type="ECO:0000313" key="5">
    <source>
        <dbReference type="EMBL" id="QKC75568.1"/>
    </source>
</evidence>
<dbReference type="Pfam" id="PF13377">
    <property type="entry name" value="Peripla_BP_3"/>
    <property type="match status" value="1"/>
</dbReference>